<gene>
    <name evidence="1" type="ORF">AAFF_G00015130</name>
</gene>
<organism evidence="1 2">
    <name type="scientific">Aldrovandia affinis</name>
    <dbReference type="NCBI Taxonomy" id="143900"/>
    <lineage>
        <taxon>Eukaryota</taxon>
        <taxon>Metazoa</taxon>
        <taxon>Chordata</taxon>
        <taxon>Craniata</taxon>
        <taxon>Vertebrata</taxon>
        <taxon>Euteleostomi</taxon>
        <taxon>Actinopterygii</taxon>
        <taxon>Neopterygii</taxon>
        <taxon>Teleostei</taxon>
        <taxon>Notacanthiformes</taxon>
        <taxon>Halosauridae</taxon>
        <taxon>Aldrovandia</taxon>
    </lineage>
</organism>
<accession>A0AAD7WHD5</accession>
<keyword evidence="2" id="KW-1185">Reference proteome</keyword>
<dbReference type="Proteomes" id="UP001221898">
    <property type="component" value="Unassembled WGS sequence"/>
</dbReference>
<name>A0AAD7WHD5_9TELE</name>
<dbReference type="AlphaFoldDB" id="A0AAD7WHD5"/>
<dbReference type="EMBL" id="JAINUG010000104">
    <property type="protein sequence ID" value="KAJ8396675.1"/>
    <property type="molecule type" value="Genomic_DNA"/>
</dbReference>
<evidence type="ECO:0000313" key="2">
    <source>
        <dbReference type="Proteomes" id="UP001221898"/>
    </source>
</evidence>
<evidence type="ECO:0000313" key="1">
    <source>
        <dbReference type="EMBL" id="KAJ8396675.1"/>
    </source>
</evidence>
<reference evidence="1" key="1">
    <citation type="journal article" date="2023" name="Science">
        <title>Genome structures resolve the early diversification of teleost fishes.</title>
        <authorList>
            <person name="Parey E."/>
            <person name="Louis A."/>
            <person name="Montfort J."/>
            <person name="Bouchez O."/>
            <person name="Roques C."/>
            <person name="Iampietro C."/>
            <person name="Lluch J."/>
            <person name="Castinel A."/>
            <person name="Donnadieu C."/>
            <person name="Desvignes T."/>
            <person name="Floi Bucao C."/>
            <person name="Jouanno E."/>
            <person name="Wen M."/>
            <person name="Mejri S."/>
            <person name="Dirks R."/>
            <person name="Jansen H."/>
            <person name="Henkel C."/>
            <person name="Chen W.J."/>
            <person name="Zahm M."/>
            <person name="Cabau C."/>
            <person name="Klopp C."/>
            <person name="Thompson A.W."/>
            <person name="Robinson-Rechavi M."/>
            <person name="Braasch I."/>
            <person name="Lecointre G."/>
            <person name="Bobe J."/>
            <person name="Postlethwait J.H."/>
            <person name="Berthelot C."/>
            <person name="Roest Crollius H."/>
            <person name="Guiguen Y."/>
        </authorList>
    </citation>
    <scope>NUCLEOTIDE SEQUENCE</scope>
    <source>
        <strain evidence="1">NC1722</strain>
    </source>
</reference>
<protein>
    <submittedName>
        <fullName evidence="1">Uncharacterized protein</fullName>
    </submittedName>
</protein>
<sequence>MGLSRGGQKQGRLDEGGAIYFHRSITQHEGTTPHTPAGHRQRCPCLITRQLAPCAEEQATPPYHAYMPRPCAWSGVALCVVPRCRTPLEQGYARPVTQG</sequence>
<comment type="caution">
    <text evidence="1">The sequence shown here is derived from an EMBL/GenBank/DDBJ whole genome shotgun (WGS) entry which is preliminary data.</text>
</comment>
<proteinExistence type="predicted"/>